<name>M5BQY5_THACB</name>
<organism evidence="9 10">
    <name type="scientific">Thanatephorus cucumeris (strain AG1-IB / isolate 7/3/14)</name>
    <name type="common">Lettuce bottom rot fungus</name>
    <name type="synonym">Rhizoctonia solani</name>
    <dbReference type="NCBI Taxonomy" id="1108050"/>
    <lineage>
        <taxon>Eukaryota</taxon>
        <taxon>Fungi</taxon>
        <taxon>Dikarya</taxon>
        <taxon>Basidiomycota</taxon>
        <taxon>Agaricomycotina</taxon>
        <taxon>Agaricomycetes</taxon>
        <taxon>Cantharellales</taxon>
        <taxon>Ceratobasidiaceae</taxon>
        <taxon>Rhizoctonia</taxon>
        <taxon>Rhizoctonia solani AG-1</taxon>
    </lineage>
</organism>
<dbReference type="PANTHER" id="PTHR24006:SF687">
    <property type="entry name" value="UBIQUITIN CARBOXYL-TERMINAL HYDROLASE 10"/>
    <property type="match status" value="1"/>
</dbReference>
<feature type="region of interest" description="Disordered" evidence="7">
    <location>
        <begin position="33"/>
        <end position="68"/>
    </location>
</feature>
<feature type="compositionally biased region" description="Polar residues" evidence="7">
    <location>
        <begin position="37"/>
        <end position="48"/>
    </location>
</feature>
<gene>
    <name evidence="9" type="primary">ubp3</name>
    <name evidence="9" type="ORF">BN14_03613</name>
</gene>
<dbReference type="Gene3D" id="3.90.70.10">
    <property type="entry name" value="Cysteine proteinases"/>
    <property type="match status" value="1"/>
</dbReference>
<dbReference type="InterPro" id="IPR028889">
    <property type="entry name" value="USP"/>
</dbReference>
<dbReference type="InterPro" id="IPR050164">
    <property type="entry name" value="Peptidase_C19"/>
</dbReference>
<dbReference type="PROSITE" id="PS00973">
    <property type="entry name" value="USP_2"/>
    <property type="match status" value="1"/>
</dbReference>
<keyword evidence="5 9" id="KW-0378">Hydrolase</keyword>
<keyword evidence="3" id="KW-0645">Protease</keyword>
<dbReference type="EMBL" id="CAOJ01005133">
    <property type="protein sequence ID" value="CCO29596.1"/>
    <property type="molecule type" value="Genomic_DNA"/>
</dbReference>
<accession>M5BQY5</accession>
<sequence length="287" mass="32838">MPPEQTRQQAWNENPFFPELLYAAMKQNKRFDRTAWANGSTGKTSTVDNPREVQRPVSPDNKEGDWMEVGKKNKPAITRTTRATESAITRIFGGKLRSVLSIPGTSKDSVTLEPYQPLQLDIQSDHIRTIEDALKHITIPEIVSMYSETRGGMVDAKKQVTLESLPPLLILHLKRLVYDAKGIQKNSKVIEYSNTLEIRPEIISPTRRTKQSIKYQLYGVVYHHGKHATGGHYTIDVLRQDHSEWVRIDDTHIEPVTEKDVTAHEKHAKADKTAYLLFYRREPDNSK</sequence>
<dbReference type="PROSITE" id="PS50235">
    <property type="entry name" value="USP_3"/>
    <property type="match status" value="1"/>
</dbReference>
<evidence type="ECO:0000256" key="3">
    <source>
        <dbReference type="ARBA" id="ARBA00022670"/>
    </source>
</evidence>
<comment type="caution">
    <text evidence="9">The sequence shown here is derived from an EMBL/GenBank/DDBJ whole genome shotgun (WGS) entry which is preliminary data.</text>
</comment>
<dbReference type="GO" id="GO:0005634">
    <property type="term" value="C:nucleus"/>
    <property type="evidence" value="ECO:0007669"/>
    <property type="project" value="TreeGrafter"/>
</dbReference>
<dbReference type="Proteomes" id="UP000012065">
    <property type="component" value="Unassembled WGS sequence"/>
</dbReference>
<evidence type="ECO:0000256" key="6">
    <source>
        <dbReference type="ARBA" id="ARBA00022807"/>
    </source>
</evidence>
<dbReference type="InterPro" id="IPR018200">
    <property type="entry name" value="USP_CS"/>
</dbReference>
<dbReference type="GO" id="GO:0006508">
    <property type="term" value="P:proteolysis"/>
    <property type="evidence" value="ECO:0007669"/>
    <property type="project" value="UniProtKB-KW"/>
</dbReference>
<proteinExistence type="predicted"/>
<reference evidence="9 10" key="1">
    <citation type="journal article" date="2013" name="J. Biotechnol.">
        <title>Establishment and interpretation of the genome sequence of the phytopathogenic fungus Rhizoctonia solani AG1-IB isolate 7/3/14.</title>
        <authorList>
            <person name="Wibberg D.W."/>
            <person name="Jelonek L.J."/>
            <person name="Rupp O.R."/>
            <person name="Hennig M.H."/>
            <person name="Eikmeyer F.E."/>
            <person name="Goesmann A.G."/>
            <person name="Hartmann A.H."/>
            <person name="Borriss R.B."/>
            <person name="Grosch R.G."/>
            <person name="Puehler A.P."/>
            <person name="Schlueter A.S."/>
        </authorList>
    </citation>
    <scope>NUCLEOTIDE SEQUENCE [LARGE SCALE GENOMIC DNA]</scope>
    <source>
        <strain evidence="10">AG1-IB / isolate 7/3/14</strain>
    </source>
</reference>
<dbReference type="HOGENOM" id="CLU_970380_0_0_1"/>
<protein>
    <recommendedName>
        <fullName evidence="2">ubiquitinyl hydrolase 1</fullName>
        <ecNumber evidence="2">3.4.19.12</ecNumber>
    </recommendedName>
</protein>
<evidence type="ECO:0000259" key="8">
    <source>
        <dbReference type="PROSITE" id="PS50235"/>
    </source>
</evidence>
<evidence type="ECO:0000256" key="4">
    <source>
        <dbReference type="ARBA" id="ARBA00022786"/>
    </source>
</evidence>
<keyword evidence="6" id="KW-0788">Thiol protease</keyword>
<dbReference type="EC" id="3.4.19.12" evidence="2"/>
<dbReference type="PANTHER" id="PTHR24006">
    <property type="entry name" value="UBIQUITIN CARBOXYL-TERMINAL HYDROLASE"/>
    <property type="match status" value="1"/>
</dbReference>
<dbReference type="InterPro" id="IPR038765">
    <property type="entry name" value="Papain-like_cys_pep_sf"/>
</dbReference>
<comment type="catalytic activity">
    <reaction evidence="1">
        <text>Thiol-dependent hydrolysis of ester, thioester, amide, peptide and isopeptide bonds formed by the C-terminal Gly of ubiquitin (a 76-residue protein attached to proteins as an intracellular targeting signal).</text>
        <dbReference type="EC" id="3.4.19.12"/>
    </reaction>
</comment>
<keyword evidence="4" id="KW-0833">Ubl conjugation pathway</keyword>
<evidence type="ECO:0000313" key="9">
    <source>
        <dbReference type="EMBL" id="CCO29596.1"/>
    </source>
</evidence>
<dbReference type="GO" id="GO:0005829">
    <property type="term" value="C:cytosol"/>
    <property type="evidence" value="ECO:0007669"/>
    <property type="project" value="TreeGrafter"/>
</dbReference>
<dbReference type="Pfam" id="PF00443">
    <property type="entry name" value="UCH"/>
    <property type="match status" value="1"/>
</dbReference>
<dbReference type="GO" id="GO:0016579">
    <property type="term" value="P:protein deubiquitination"/>
    <property type="evidence" value="ECO:0007669"/>
    <property type="project" value="InterPro"/>
</dbReference>
<dbReference type="SUPFAM" id="SSF54001">
    <property type="entry name" value="Cysteine proteinases"/>
    <property type="match status" value="1"/>
</dbReference>
<evidence type="ECO:0000313" key="10">
    <source>
        <dbReference type="Proteomes" id="UP000012065"/>
    </source>
</evidence>
<dbReference type="CDD" id="cd02257">
    <property type="entry name" value="Peptidase_C19"/>
    <property type="match status" value="1"/>
</dbReference>
<evidence type="ECO:0000256" key="5">
    <source>
        <dbReference type="ARBA" id="ARBA00022801"/>
    </source>
</evidence>
<dbReference type="AlphaFoldDB" id="M5BQY5"/>
<dbReference type="GO" id="GO:0004843">
    <property type="term" value="F:cysteine-type deubiquitinase activity"/>
    <property type="evidence" value="ECO:0007669"/>
    <property type="project" value="UniProtKB-EC"/>
</dbReference>
<feature type="domain" description="USP" evidence="8">
    <location>
        <begin position="1"/>
        <end position="282"/>
    </location>
</feature>
<evidence type="ECO:0000256" key="2">
    <source>
        <dbReference type="ARBA" id="ARBA00012759"/>
    </source>
</evidence>
<evidence type="ECO:0000256" key="1">
    <source>
        <dbReference type="ARBA" id="ARBA00000707"/>
    </source>
</evidence>
<feature type="compositionally biased region" description="Basic and acidic residues" evidence="7">
    <location>
        <begin position="49"/>
        <end position="68"/>
    </location>
</feature>
<dbReference type="InterPro" id="IPR001394">
    <property type="entry name" value="Peptidase_C19_UCH"/>
</dbReference>
<evidence type="ECO:0000256" key="7">
    <source>
        <dbReference type="SAM" id="MobiDB-lite"/>
    </source>
</evidence>